<dbReference type="Pfam" id="PF00497">
    <property type="entry name" value="SBP_bac_3"/>
    <property type="match status" value="1"/>
</dbReference>
<reference evidence="3 4" key="1">
    <citation type="journal article" date="2011" name="J. Exp. Med.">
        <title>A live-attenuated chlamydial vaccine protects against trachoma in nonhuman primates.</title>
        <authorList>
            <person name="Kari L."/>
            <person name="Whitmire W.M."/>
            <person name="Olivares-Zavaleta N."/>
            <person name="Goheen M.M."/>
            <person name="Taylor L.D."/>
            <person name="Carlson J.H."/>
            <person name="Sturdevant G.L."/>
            <person name="Lu C."/>
            <person name="Bakios L.E."/>
            <person name="Randall L.B."/>
            <person name="Parnell M.J."/>
            <person name="Zhong G."/>
            <person name="Caldwell H.D."/>
        </authorList>
    </citation>
    <scope>NUCLEOTIDE SEQUENCE [LARGE SCALE GENOMIC DNA]</scope>
    <source>
        <strain evidence="3 4">A2497</strain>
    </source>
</reference>
<dbReference type="InterPro" id="IPR001638">
    <property type="entry name" value="Solute-binding_3/MltF_N"/>
</dbReference>
<sequence>MNMIRGSSLISEVRVKFKYLRPLSFLVLVIVAFCYGCSREKQEILVGRDATWFPQQFGIYTSGINAFVNDLVSEINYKEGLNISIVNQDWVHLFENLDDKKTSGAFTSASPSIEMLARYQFSDPVLLTGPVLVVLENSPYHSLQDLEGKLIGVYKFDSSVLIAQNVPNAVIDSYQHIPVALEALSTQRYDALLVPVIEATALVETAYKGRLRIASEPLNEEGLRLVVLRGGGSDSLLEGFNAGLAKIRRSGRYKAIKMQSRLP</sequence>
<evidence type="ECO:0000313" key="3">
    <source>
        <dbReference type="EMBL" id="AEP35349.1"/>
    </source>
</evidence>
<keyword evidence="1" id="KW-0732">Signal</keyword>
<dbReference type="AlphaFoldDB" id="G4NPA3"/>
<dbReference type="PATRIC" id="fig|580047.4.peg.539"/>
<dbReference type="Gene3D" id="3.40.190.10">
    <property type="entry name" value="Periplasmic binding protein-like II"/>
    <property type="match status" value="2"/>
</dbReference>
<name>G4NPA3_CHLT4</name>
<gene>
    <name evidence="3" type="ordered locus">CTO_0533</name>
</gene>
<dbReference type="EMBL" id="CP002401">
    <property type="protein sequence ID" value="AEP35349.1"/>
    <property type="molecule type" value="Genomic_DNA"/>
</dbReference>
<evidence type="ECO:0000259" key="2">
    <source>
        <dbReference type="SMART" id="SM00062"/>
    </source>
</evidence>
<dbReference type="SMART" id="SM00062">
    <property type="entry name" value="PBPb"/>
    <property type="match status" value="1"/>
</dbReference>
<dbReference type="PANTHER" id="PTHR35936:SF17">
    <property type="entry name" value="ARGININE-BINDING EXTRACELLULAR PROTEIN ARTP"/>
    <property type="match status" value="1"/>
</dbReference>
<organism evidence="3 4">
    <name type="scientific">Chlamydia trachomatis serovar A (strain A2497)</name>
    <dbReference type="NCBI Taxonomy" id="580047"/>
    <lineage>
        <taxon>Bacteria</taxon>
        <taxon>Pseudomonadati</taxon>
        <taxon>Chlamydiota</taxon>
        <taxon>Chlamydiia</taxon>
        <taxon>Chlamydiales</taxon>
        <taxon>Chlamydiaceae</taxon>
        <taxon>Chlamydia/Chlamydophila group</taxon>
        <taxon>Chlamydia</taxon>
    </lineage>
</organism>
<dbReference type="SUPFAM" id="SSF53850">
    <property type="entry name" value="Periplasmic binding protein-like II"/>
    <property type="match status" value="1"/>
</dbReference>
<evidence type="ECO:0000256" key="1">
    <source>
        <dbReference type="ARBA" id="ARBA00022729"/>
    </source>
</evidence>
<dbReference type="PANTHER" id="PTHR35936">
    <property type="entry name" value="MEMBRANE-BOUND LYTIC MUREIN TRANSGLYCOSYLASE F"/>
    <property type="match status" value="1"/>
</dbReference>
<dbReference type="KEGG" id="cra:CTO_0533"/>
<accession>G4NPA3</accession>
<evidence type="ECO:0000313" key="4">
    <source>
        <dbReference type="Proteomes" id="UP000009287"/>
    </source>
</evidence>
<proteinExistence type="predicted"/>
<feature type="domain" description="Solute-binding protein family 3/N-terminal" evidence="2">
    <location>
        <begin position="56"/>
        <end position="262"/>
    </location>
</feature>
<protein>
    <submittedName>
        <fullName evidence="3">Glutamine-binding protein</fullName>
    </submittedName>
</protein>
<dbReference type="Proteomes" id="UP000009287">
    <property type="component" value="Chromosome"/>
</dbReference>